<evidence type="ECO:0000313" key="7">
    <source>
        <dbReference type="Proteomes" id="UP000520767"/>
    </source>
</evidence>
<dbReference type="AlphaFoldDB" id="A0A7W7VJR8"/>
<dbReference type="SUPFAM" id="SSF56059">
    <property type="entry name" value="Glutathione synthetase ATP-binding domain-like"/>
    <property type="match status" value="1"/>
</dbReference>
<evidence type="ECO:0000256" key="3">
    <source>
        <dbReference type="ARBA" id="ARBA00022840"/>
    </source>
</evidence>
<dbReference type="GO" id="GO:0005524">
    <property type="term" value="F:ATP binding"/>
    <property type="evidence" value="ECO:0007669"/>
    <property type="project" value="UniProtKB-UniRule"/>
</dbReference>
<evidence type="ECO:0000256" key="1">
    <source>
        <dbReference type="ARBA" id="ARBA00022598"/>
    </source>
</evidence>
<keyword evidence="1" id="KW-0436">Ligase</keyword>
<dbReference type="PANTHER" id="PTHR43585:SF2">
    <property type="entry name" value="ATP-GRASP ENZYME FSQD"/>
    <property type="match status" value="1"/>
</dbReference>
<dbReference type="EMBL" id="JACHJQ010000018">
    <property type="protein sequence ID" value="MBB4912871.1"/>
    <property type="molecule type" value="Genomic_DNA"/>
</dbReference>
<dbReference type="Pfam" id="PF13535">
    <property type="entry name" value="ATP-grasp_4"/>
    <property type="match status" value="1"/>
</dbReference>
<reference evidence="6 7" key="1">
    <citation type="submission" date="2020-08" db="EMBL/GenBank/DDBJ databases">
        <title>Genomic Encyclopedia of Type Strains, Phase III (KMG-III): the genomes of soil and plant-associated and newly described type strains.</title>
        <authorList>
            <person name="Whitman W."/>
        </authorList>
    </citation>
    <scope>NUCLEOTIDE SEQUENCE [LARGE SCALE GENOMIC DNA]</scope>
    <source>
        <strain evidence="6 7">CECT 8960</strain>
    </source>
</reference>
<dbReference type="GO" id="GO:0016874">
    <property type="term" value="F:ligase activity"/>
    <property type="evidence" value="ECO:0007669"/>
    <property type="project" value="UniProtKB-KW"/>
</dbReference>
<dbReference type="Gene3D" id="3.40.50.20">
    <property type="match status" value="1"/>
</dbReference>
<evidence type="ECO:0000256" key="2">
    <source>
        <dbReference type="ARBA" id="ARBA00022741"/>
    </source>
</evidence>
<gene>
    <name evidence="6" type="ORF">FHR82_009145</name>
</gene>
<dbReference type="GO" id="GO:0046872">
    <property type="term" value="F:metal ion binding"/>
    <property type="evidence" value="ECO:0007669"/>
    <property type="project" value="InterPro"/>
</dbReference>
<dbReference type="PROSITE" id="PS50975">
    <property type="entry name" value="ATP_GRASP"/>
    <property type="match status" value="1"/>
</dbReference>
<protein>
    <submittedName>
        <fullName evidence="6">Biotin carboxylase</fullName>
    </submittedName>
</protein>
<keyword evidence="2 4" id="KW-0547">Nucleotide-binding</keyword>
<dbReference type="Proteomes" id="UP000520767">
    <property type="component" value="Unassembled WGS sequence"/>
</dbReference>
<dbReference type="InterPro" id="IPR052032">
    <property type="entry name" value="ATP-dep_AA_Ligase"/>
</dbReference>
<evidence type="ECO:0000313" key="6">
    <source>
        <dbReference type="EMBL" id="MBB4912871.1"/>
    </source>
</evidence>
<dbReference type="Gene3D" id="3.30.470.20">
    <property type="entry name" value="ATP-grasp fold, B domain"/>
    <property type="match status" value="1"/>
</dbReference>
<evidence type="ECO:0000259" key="5">
    <source>
        <dbReference type="PROSITE" id="PS50975"/>
    </source>
</evidence>
<dbReference type="SMART" id="SM01209">
    <property type="entry name" value="GARS_A"/>
    <property type="match status" value="1"/>
</dbReference>
<accession>A0A7W7VJR8</accession>
<evidence type="ECO:0000256" key="4">
    <source>
        <dbReference type="PROSITE-ProRule" id="PRU00409"/>
    </source>
</evidence>
<dbReference type="RefSeq" id="WP_221465117.1">
    <property type="nucleotide sequence ID" value="NZ_JACHJQ010000018.1"/>
</dbReference>
<dbReference type="InterPro" id="IPR011761">
    <property type="entry name" value="ATP-grasp"/>
</dbReference>
<keyword evidence="7" id="KW-1185">Reference proteome</keyword>
<proteinExistence type="predicted"/>
<keyword evidence="3 4" id="KW-0067">ATP-binding</keyword>
<dbReference type="PANTHER" id="PTHR43585">
    <property type="entry name" value="FUMIPYRROLE BIOSYNTHESIS PROTEIN C"/>
    <property type="match status" value="1"/>
</dbReference>
<name>A0A7W7VJR8_9PSEU</name>
<sequence>MNQVLAVGYDLGSVGPTELAAAGRACGVDVVLVVDSTCAHVASVLPVLRRRFEVVDIAGLSTVDAAGEVARHRVDGVLTFSDLCLSTTAGIADRLGLKRWHSPAVTAVLLDKSAQRTAWAAAGLDTTRHAAVDAETEVAAALASVGLPAVLKPRGGTAGQHVSRVDDLDEALDAARRFFADAPRGTAMVAEELLVGDPDVAGEAFGDYVSVEAAVHDGECLPLGVVGKLPLVPPFRERGFFLPATLDAATTARVLEVADAAVRALGVRDGIVHTELKLTAAGPRVLEVNGRAGGHVPDLFERAFGYSVVETAMRLALGERPSAPDGSGDAVTFQYVFLPPRDAETVVAAERLAELRALDGIDLLDVRVRPGQRVDWRDGAFGRLGKAYGRVPDHAALADLVRGIEDTFHPTFTTGRPT</sequence>
<feature type="domain" description="ATP-grasp" evidence="5">
    <location>
        <begin position="116"/>
        <end position="317"/>
    </location>
</feature>
<organism evidence="6 7">
    <name type="scientific">Actinophytocola algeriensis</name>
    <dbReference type="NCBI Taxonomy" id="1768010"/>
    <lineage>
        <taxon>Bacteria</taxon>
        <taxon>Bacillati</taxon>
        <taxon>Actinomycetota</taxon>
        <taxon>Actinomycetes</taxon>
        <taxon>Pseudonocardiales</taxon>
        <taxon>Pseudonocardiaceae</taxon>
    </lineage>
</organism>
<comment type="caution">
    <text evidence="6">The sequence shown here is derived from an EMBL/GenBank/DDBJ whole genome shotgun (WGS) entry which is preliminary data.</text>
</comment>